<keyword evidence="3" id="KW-0496">Mitochondrion</keyword>
<evidence type="ECO:0000256" key="1">
    <source>
        <dbReference type="SAM" id="MobiDB-lite"/>
    </source>
</evidence>
<dbReference type="SUPFAM" id="SSF56672">
    <property type="entry name" value="DNA/RNA polymerases"/>
    <property type="match status" value="1"/>
</dbReference>
<dbReference type="InterPro" id="IPR024937">
    <property type="entry name" value="Domain_X"/>
</dbReference>
<dbReference type="AlphaFoldDB" id="A0A6C0SIS0"/>
<proteinExistence type="predicted"/>
<dbReference type="InterPro" id="IPR051083">
    <property type="entry name" value="GrpII_Intron_Splice-Mob/Def"/>
</dbReference>
<dbReference type="PANTHER" id="PTHR34047:SF2">
    <property type="entry name" value="NUCLEAR INTRON MATURASE 1, MITOCHONDRIAL"/>
    <property type="match status" value="1"/>
</dbReference>
<gene>
    <name evidence="3" type="primary">rtl</name>
</gene>
<reference evidence="3" key="1">
    <citation type="journal article" date="2019" name="BMC Genomics">
        <title>Mitochondrial genomes of the early land plant lineage liverworts (Marchantiophyta): conserved genome structure, and ongoing low frequency recombination.</title>
        <authorList>
            <person name="Dong S."/>
            <person name="Zhao C."/>
            <person name="Zhang S."/>
            <person name="Zhang L."/>
            <person name="Wu H."/>
            <person name="Liu H."/>
            <person name="Zhu R."/>
            <person name="Jia Y."/>
            <person name="Goffinet B."/>
            <person name="Liu Y."/>
        </authorList>
    </citation>
    <scope>NUCLEOTIDE SEQUENCE</scope>
</reference>
<sequence>MDNPLFFKSLIATLPRRIHGCQTISEAPENCAKMPKSIQLRAFGGTGEPFGCLDFRMGQRAFGSLPGGGEGSAWIERLRALWKHCQKEQFKAEGLFRLVKDINLWIAIYKKLSPGSKNGGERPRGTSIKALETLRDSVINPPLTLGGPEGPTGRSWPGGETIGRGGKALGPEETSLALQGPRETSPALRKKCRRPEMALQFPHTSLPCGLRTHEVSRALWAVGPSDASLALRGLTQKDRDILVQEVIRTVLETVYEPYFLSCSHGFRPGRSQHTCLKQIRRDFVGTVWFMEGRTSQCFNRINKQVLIGLMRRRIRDDRFLDLIQKELETSLGAGAGGTTKAGGALRALLCNIVLHEPDLSVMRLKRIVDRGRRGAVNPESGEFWRRSAALIDRTTAHRARARRASGPFDLGLGYPQETRQINYVRFADDYLIGIIGPRALAERIRRLVTRSLEVRLKLGLRLHKTRKPLQSRPNTLHYVPMGPKAGNGFAISAHGGKKEKLIFRITKKKKIPPPGYLISRDSKHTYNLVKRGRRYGIRRSGGLSSPVDMREVINRLAEKGFRDKSGHPRPNSAYFQYPQSYSVARIASIPRGLANYYHLANSKRRCVTRLGYILRTSLAKTYAAKSKPGTAARVSAKGGRDLSKPIKAKKGPRPLLNRVLGSKTIAHRRGGAGSEGHFPAIPYTRHGQIKLPDTKPLTRNWQPGQARSNCIAKDHLCRHKEGKAHTIVRYGTTGKLESESPVMGERGALDDIVRVHGERLRN</sequence>
<organism evidence="3">
    <name type="scientific">Haplomitrium mnioides</name>
    <dbReference type="NCBI Taxonomy" id="56921"/>
    <lineage>
        <taxon>Eukaryota</taxon>
        <taxon>Viridiplantae</taxon>
        <taxon>Streptophyta</taxon>
        <taxon>Embryophyta</taxon>
        <taxon>Marchantiophyta</taxon>
        <taxon>Haplomitriopsida</taxon>
        <taxon>Haplomitriidae</taxon>
        <taxon>Calobryales</taxon>
        <taxon>Haplomitriaceae</taxon>
        <taxon>Haplomitrium</taxon>
    </lineage>
</organism>
<dbReference type="InterPro" id="IPR043502">
    <property type="entry name" value="DNA/RNA_pol_sf"/>
</dbReference>
<dbReference type="GO" id="GO:0005739">
    <property type="term" value="C:mitochondrion"/>
    <property type="evidence" value="ECO:0007669"/>
    <property type="project" value="UniProtKB-ARBA"/>
</dbReference>
<dbReference type="GO" id="GO:0006397">
    <property type="term" value="P:mRNA processing"/>
    <property type="evidence" value="ECO:0007669"/>
    <property type="project" value="InterPro"/>
</dbReference>
<dbReference type="PANTHER" id="PTHR34047">
    <property type="entry name" value="NUCLEAR INTRON MATURASE 1, MITOCHONDRIAL-RELATED"/>
    <property type="match status" value="1"/>
</dbReference>
<feature type="region of interest" description="Disordered" evidence="1">
    <location>
        <begin position="139"/>
        <end position="188"/>
    </location>
</feature>
<evidence type="ECO:0000259" key="2">
    <source>
        <dbReference type="Pfam" id="PF01348"/>
    </source>
</evidence>
<dbReference type="EMBL" id="MK230941">
    <property type="protein sequence ID" value="QIA60141.1"/>
    <property type="molecule type" value="Genomic_DNA"/>
</dbReference>
<feature type="domain" description="Domain X" evidence="2">
    <location>
        <begin position="547"/>
        <end position="644"/>
    </location>
</feature>
<accession>A0A6C0SIS0</accession>
<feature type="region of interest" description="Disordered" evidence="1">
    <location>
        <begin position="628"/>
        <end position="652"/>
    </location>
</feature>
<protein>
    <recommendedName>
        <fullName evidence="2">Domain X domain-containing protein</fullName>
    </recommendedName>
</protein>
<name>A0A6C0SIS0_9MARC</name>
<geneLocation type="mitochondrion" evidence="3"/>
<evidence type="ECO:0000313" key="3">
    <source>
        <dbReference type="EMBL" id="QIA60183.1"/>
    </source>
</evidence>
<dbReference type="Pfam" id="PF01348">
    <property type="entry name" value="Intron_maturas2"/>
    <property type="match status" value="1"/>
</dbReference>
<dbReference type="CDD" id="cd01651">
    <property type="entry name" value="RT_G2_intron"/>
    <property type="match status" value="1"/>
</dbReference>
<dbReference type="EMBL" id="MK230942">
    <property type="protein sequence ID" value="QIA60183.1"/>
    <property type="molecule type" value="Genomic_DNA"/>
</dbReference>